<comment type="function">
    <text evidence="9">Component of ribonuclease P, a protein complex that generates mature tRNA molecules by cleaving their 5'-ends. Also a component of RNase MRP, which cleaves pre-rRNA sequences.</text>
</comment>
<organism evidence="11 12">
    <name type="scientific">Triangularia setosa</name>
    <dbReference type="NCBI Taxonomy" id="2587417"/>
    <lineage>
        <taxon>Eukaryota</taxon>
        <taxon>Fungi</taxon>
        <taxon>Dikarya</taxon>
        <taxon>Ascomycota</taxon>
        <taxon>Pezizomycotina</taxon>
        <taxon>Sordariomycetes</taxon>
        <taxon>Sordariomycetidae</taxon>
        <taxon>Sordariales</taxon>
        <taxon>Podosporaceae</taxon>
        <taxon>Triangularia</taxon>
    </lineage>
</organism>
<accession>A0AAN6W4J9</accession>
<dbReference type="GO" id="GO:0000460">
    <property type="term" value="P:maturation of 5.8S rRNA"/>
    <property type="evidence" value="ECO:0007669"/>
    <property type="project" value="UniProtKB-ARBA"/>
</dbReference>
<protein>
    <recommendedName>
        <fullName evidence="8">Ribonuclease P/MRP protein subunit POP5</fullName>
        <ecNumber evidence="4">3.1.26.5</ecNumber>
    </recommendedName>
</protein>
<evidence type="ECO:0000256" key="9">
    <source>
        <dbReference type="ARBA" id="ARBA00055200"/>
    </source>
</evidence>
<evidence type="ECO:0000256" key="3">
    <source>
        <dbReference type="ARBA" id="ARBA00010800"/>
    </source>
</evidence>
<dbReference type="EMBL" id="MU866296">
    <property type="protein sequence ID" value="KAK4174181.1"/>
    <property type="molecule type" value="Genomic_DNA"/>
</dbReference>
<dbReference type="AlphaFoldDB" id="A0AAN6W4J9"/>
<evidence type="ECO:0000256" key="10">
    <source>
        <dbReference type="SAM" id="MobiDB-lite"/>
    </source>
</evidence>
<dbReference type="Proteomes" id="UP001302321">
    <property type="component" value="Unassembled WGS sequence"/>
</dbReference>
<evidence type="ECO:0000256" key="8">
    <source>
        <dbReference type="ARBA" id="ARBA00044198"/>
    </source>
</evidence>
<dbReference type="PANTHER" id="PTHR15441:SF2">
    <property type="entry name" value="RIBONUCLEASE P_MRP PROTEIN SUBUNIT POP5"/>
    <property type="match status" value="1"/>
</dbReference>
<dbReference type="GO" id="GO:0033204">
    <property type="term" value="F:ribonuclease P RNA binding"/>
    <property type="evidence" value="ECO:0007669"/>
    <property type="project" value="TreeGrafter"/>
</dbReference>
<evidence type="ECO:0000313" key="12">
    <source>
        <dbReference type="Proteomes" id="UP001302321"/>
    </source>
</evidence>
<evidence type="ECO:0000256" key="7">
    <source>
        <dbReference type="ARBA" id="ARBA00023242"/>
    </source>
</evidence>
<comment type="catalytic activity">
    <reaction evidence="1">
        <text>Endonucleolytic cleavage of RNA, removing 5'-extranucleotides from tRNA precursor.</text>
        <dbReference type="EC" id="3.1.26.5"/>
    </reaction>
</comment>
<dbReference type="GO" id="GO:0030681">
    <property type="term" value="C:multimeric ribonuclease P complex"/>
    <property type="evidence" value="ECO:0007669"/>
    <property type="project" value="TreeGrafter"/>
</dbReference>
<keyword evidence="12" id="KW-1185">Reference proteome</keyword>
<dbReference type="GO" id="GO:0001682">
    <property type="term" value="P:tRNA 5'-leader removal"/>
    <property type="evidence" value="ECO:0007669"/>
    <property type="project" value="InterPro"/>
</dbReference>
<evidence type="ECO:0000256" key="1">
    <source>
        <dbReference type="ARBA" id="ARBA00000928"/>
    </source>
</evidence>
<dbReference type="PANTHER" id="PTHR15441">
    <property type="entry name" value="RIBONUCLEASE P PROTEIN SUBUNIT P14"/>
    <property type="match status" value="1"/>
</dbReference>
<reference evidence="11" key="1">
    <citation type="journal article" date="2023" name="Mol. Phylogenet. Evol.">
        <title>Genome-scale phylogeny and comparative genomics of the fungal order Sordariales.</title>
        <authorList>
            <person name="Hensen N."/>
            <person name="Bonometti L."/>
            <person name="Westerberg I."/>
            <person name="Brannstrom I.O."/>
            <person name="Guillou S."/>
            <person name="Cros-Aarteil S."/>
            <person name="Calhoun S."/>
            <person name="Haridas S."/>
            <person name="Kuo A."/>
            <person name="Mondo S."/>
            <person name="Pangilinan J."/>
            <person name="Riley R."/>
            <person name="LaButti K."/>
            <person name="Andreopoulos B."/>
            <person name="Lipzen A."/>
            <person name="Chen C."/>
            <person name="Yan M."/>
            <person name="Daum C."/>
            <person name="Ng V."/>
            <person name="Clum A."/>
            <person name="Steindorff A."/>
            <person name="Ohm R.A."/>
            <person name="Martin F."/>
            <person name="Silar P."/>
            <person name="Natvig D.O."/>
            <person name="Lalanne C."/>
            <person name="Gautier V."/>
            <person name="Ament-Velasquez S.L."/>
            <person name="Kruys A."/>
            <person name="Hutchinson M.I."/>
            <person name="Powell A.J."/>
            <person name="Barry K."/>
            <person name="Miller A.N."/>
            <person name="Grigoriev I.V."/>
            <person name="Debuchy R."/>
            <person name="Gladieux P."/>
            <person name="Hiltunen Thoren M."/>
            <person name="Johannesson H."/>
        </authorList>
    </citation>
    <scope>NUCLEOTIDE SEQUENCE</scope>
    <source>
        <strain evidence="11">CBS 892.96</strain>
    </source>
</reference>
<evidence type="ECO:0000256" key="2">
    <source>
        <dbReference type="ARBA" id="ARBA00004123"/>
    </source>
</evidence>
<gene>
    <name evidence="11" type="ORF">QBC36DRAFT_192899</name>
</gene>
<dbReference type="EC" id="3.1.26.5" evidence="4"/>
<comment type="caution">
    <text evidence="11">The sequence shown here is derived from an EMBL/GenBank/DDBJ whole genome shotgun (WGS) entry which is preliminary data.</text>
</comment>
<dbReference type="FunFam" id="3.30.70.3250:FF:000004">
    <property type="entry name" value="Ribonuclease P/MRP protein subunit POP5"/>
    <property type="match status" value="1"/>
</dbReference>
<dbReference type="Pfam" id="PF01900">
    <property type="entry name" value="RNase_P_Rpp14"/>
    <property type="match status" value="1"/>
</dbReference>
<keyword evidence="7" id="KW-0539">Nucleus</keyword>
<evidence type="ECO:0000256" key="6">
    <source>
        <dbReference type="ARBA" id="ARBA00022801"/>
    </source>
</evidence>
<evidence type="ECO:0000313" key="11">
    <source>
        <dbReference type="EMBL" id="KAK4174181.1"/>
    </source>
</evidence>
<dbReference type="SUPFAM" id="SSF160350">
    <property type="entry name" value="Rnp2-like"/>
    <property type="match status" value="1"/>
</dbReference>
<dbReference type="GO" id="GO:0000172">
    <property type="term" value="C:ribonuclease MRP complex"/>
    <property type="evidence" value="ECO:0007669"/>
    <property type="project" value="TreeGrafter"/>
</dbReference>
<dbReference type="Gene3D" id="3.30.70.3250">
    <property type="entry name" value="Ribonuclease P, Pop5 subunit"/>
    <property type="match status" value="1"/>
</dbReference>
<keyword evidence="5" id="KW-0819">tRNA processing</keyword>
<comment type="similarity">
    <text evidence="3">Belongs to the eukaryotic/archaeal RNase P protein component 2 family.</text>
</comment>
<feature type="region of interest" description="Disordered" evidence="10">
    <location>
        <begin position="218"/>
        <end position="252"/>
    </location>
</feature>
<name>A0AAN6W4J9_9PEZI</name>
<dbReference type="InterPro" id="IPR002759">
    <property type="entry name" value="Pop5/Rpp14/Rnp2-like"/>
</dbReference>
<feature type="compositionally biased region" description="Acidic residues" evidence="10">
    <location>
        <begin position="239"/>
        <end position="252"/>
    </location>
</feature>
<dbReference type="GO" id="GO:0004526">
    <property type="term" value="F:ribonuclease P activity"/>
    <property type="evidence" value="ECO:0007669"/>
    <property type="project" value="UniProtKB-EC"/>
</dbReference>
<sequence>PHFSTSHLTHHLLSISQVISHPTSFTTHHPSSNFQLSFHAKASTSYVRTFSIMVRLKDRYLLVSVIYTDLPPTHQSSSKSTTINPPVVVSDLLLYNQPTSNDLRPQTLLKDIRSEITSLFGDCGAGKVNHNLQVKYFSPATSTFILRVSRDHYRLVWAALTFMQTIPLKNGRPCIYRVVRASGTMRKIEKETIRRARLLVLAARDEIKSRNSSDALSALLRSDNNPQQQRTLAIVGGQDGDDSGSEDGLVED</sequence>
<evidence type="ECO:0000256" key="4">
    <source>
        <dbReference type="ARBA" id="ARBA00012179"/>
    </source>
</evidence>
<proteinExistence type="inferred from homology"/>
<keyword evidence="6" id="KW-0378">Hydrolase</keyword>
<feature type="non-terminal residue" evidence="11">
    <location>
        <position position="1"/>
    </location>
</feature>
<evidence type="ECO:0000256" key="5">
    <source>
        <dbReference type="ARBA" id="ARBA00022694"/>
    </source>
</evidence>
<dbReference type="InterPro" id="IPR038085">
    <property type="entry name" value="Rnp2-like_sf"/>
</dbReference>
<dbReference type="GO" id="GO:0005730">
    <property type="term" value="C:nucleolus"/>
    <property type="evidence" value="ECO:0007669"/>
    <property type="project" value="TreeGrafter"/>
</dbReference>
<reference evidence="11" key="2">
    <citation type="submission" date="2023-05" db="EMBL/GenBank/DDBJ databases">
        <authorList>
            <consortium name="Lawrence Berkeley National Laboratory"/>
            <person name="Steindorff A."/>
            <person name="Hensen N."/>
            <person name="Bonometti L."/>
            <person name="Westerberg I."/>
            <person name="Brannstrom I.O."/>
            <person name="Guillou S."/>
            <person name="Cros-Aarteil S."/>
            <person name="Calhoun S."/>
            <person name="Haridas S."/>
            <person name="Kuo A."/>
            <person name="Mondo S."/>
            <person name="Pangilinan J."/>
            <person name="Riley R."/>
            <person name="Labutti K."/>
            <person name="Andreopoulos B."/>
            <person name="Lipzen A."/>
            <person name="Chen C."/>
            <person name="Yanf M."/>
            <person name="Daum C."/>
            <person name="Ng V."/>
            <person name="Clum A."/>
            <person name="Ohm R."/>
            <person name="Martin F."/>
            <person name="Silar P."/>
            <person name="Natvig D."/>
            <person name="Lalanne C."/>
            <person name="Gautier V."/>
            <person name="Ament-Velasquez S.L."/>
            <person name="Kruys A."/>
            <person name="Hutchinson M.I."/>
            <person name="Powell A.J."/>
            <person name="Barry K."/>
            <person name="Miller A.N."/>
            <person name="Grigoriev I.V."/>
            <person name="Debuchy R."/>
            <person name="Gladieux P."/>
            <person name="Thoren M.H."/>
            <person name="Johannesson H."/>
        </authorList>
    </citation>
    <scope>NUCLEOTIDE SEQUENCE</scope>
    <source>
        <strain evidence="11">CBS 892.96</strain>
    </source>
</reference>
<comment type="subcellular location">
    <subcellularLocation>
        <location evidence="2">Nucleus</location>
    </subcellularLocation>
</comment>